<evidence type="ECO:0000256" key="2">
    <source>
        <dbReference type="ARBA" id="ARBA00022741"/>
    </source>
</evidence>
<dbReference type="InterPro" id="IPR003593">
    <property type="entry name" value="AAA+_ATPase"/>
</dbReference>
<dbReference type="Pfam" id="PF00005">
    <property type="entry name" value="ABC_tran"/>
    <property type="match status" value="1"/>
</dbReference>
<evidence type="ECO:0000256" key="1">
    <source>
        <dbReference type="ARBA" id="ARBA00022448"/>
    </source>
</evidence>
<dbReference type="FunFam" id="3.40.50.300:FF:000134">
    <property type="entry name" value="Iron-enterobactin ABC transporter ATP-binding protein"/>
    <property type="match status" value="1"/>
</dbReference>
<evidence type="ECO:0000313" key="6">
    <source>
        <dbReference type="EMBL" id="VAX19939.1"/>
    </source>
</evidence>
<evidence type="ECO:0000256" key="4">
    <source>
        <dbReference type="ARBA" id="ARBA00022967"/>
    </source>
</evidence>
<organism evidence="6">
    <name type="scientific">hydrothermal vent metagenome</name>
    <dbReference type="NCBI Taxonomy" id="652676"/>
    <lineage>
        <taxon>unclassified sequences</taxon>
        <taxon>metagenomes</taxon>
        <taxon>ecological metagenomes</taxon>
    </lineage>
</organism>
<dbReference type="InterPro" id="IPR003439">
    <property type="entry name" value="ABC_transporter-like_ATP-bd"/>
</dbReference>
<evidence type="ECO:0000256" key="3">
    <source>
        <dbReference type="ARBA" id="ARBA00022840"/>
    </source>
</evidence>
<dbReference type="Gene3D" id="3.40.50.300">
    <property type="entry name" value="P-loop containing nucleotide triphosphate hydrolases"/>
    <property type="match status" value="1"/>
</dbReference>
<dbReference type="SUPFAM" id="SSF52540">
    <property type="entry name" value="P-loop containing nucleoside triphosphate hydrolases"/>
    <property type="match status" value="1"/>
</dbReference>
<dbReference type="GO" id="GO:0016887">
    <property type="term" value="F:ATP hydrolysis activity"/>
    <property type="evidence" value="ECO:0007669"/>
    <property type="project" value="InterPro"/>
</dbReference>
<keyword evidence="4" id="KW-1278">Translocase</keyword>
<keyword evidence="3" id="KW-0067">ATP-binding</keyword>
<proteinExistence type="predicted"/>
<dbReference type="InterPro" id="IPR027417">
    <property type="entry name" value="P-loop_NTPase"/>
</dbReference>
<sequence>MTLTPVLDVSGLSFCYEQTEVLRDVSFCVNKKEKLSIIGPNGAGKSTLIKLMIGILKKTSGSVSINGNKVEQYSRKELARLLGYVPQANGGTFPFTVQQFVMMGRYPHLSPFTSPSEKDESAVAEALDITGTTGFAERNVSTLSGGERQKVYVAAALAQGAKTLLLDEPAAFLDPKSQDEIHSTLTRVNRDGDVTIVAVTHDINIAAIWSDRVLALKNGRVVFNGEPVKLMNNETLKTIYDKDFLLMSHPKTGIPVTAPDLQT</sequence>
<keyword evidence="1" id="KW-0813">Transport</keyword>
<dbReference type="AlphaFoldDB" id="A0A3B1BPS6"/>
<gene>
    <name evidence="6" type="ORF">MNBD_NITROSPINAE01-635</name>
</gene>
<feature type="domain" description="ABC transporter" evidence="5">
    <location>
        <begin position="7"/>
        <end position="243"/>
    </location>
</feature>
<dbReference type="PANTHER" id="PTHR42794:SF1">
    <property type="entry name" value="HEMIN IMPORT ATP-BINDING PROTEIN HMUV"/>
    <property type="match status" value="1"/>
</dbReference>
<dbReference type="GO" id="GO:0005524">
    <property type="term" value="F:ATP binding"/>
    <property type="evidence" value="ECO:0007669"/>
    <property type="project" value="UniProtKB-KW"/>
</dbReference>
<dbReference type="EMBL" id="UOGC01000100">
    <property type="protein sequence ID" value="VAX19939.1"/>
    <property type="molecule type" value="Genomic_DNA"/>
</dbReference>
<protein>
    <recommendedName>
        <fullName evidence="5">ABC transporter domain-containing protein</fullName>
    </recommendedName>
</protein>
<dbReference type="CDD" id="cd03235">
    <property type="entry name" value="ABC_Metallic_Cations"/>
    <property type="match status" value="1"/>
</dbReference>
<dbReference type="PROSITE" id="PS50893">
    <property type="entry name" value="ABC_TRANSPORTER_2"/>
    <property type="match status" value="1"/>
</dbReference>
<reference evidence="6" key="1">
    <citation type="submission" date="2018-06" db="EMBL/GenBank/DDBJ databases">
        <authorList>
            <person name="Zhirakovskaya E."/>
        </authorList>
    </citation>
    <scope>NUCLEOTIDE SEQUENCE</scope>
</reference>
<evidence type="ECO:0000259" key="5">
    <source>
        <dbReference type="PROSITE" id="PS50893"/>
    </source>
</evidence>
<name>A0A3B1BPS6_9ZZZZ</name>
<keyword evidence="2" id="KW-0547">Nucleotide-binding</keyword>
<dbReference type="PANTHER" id="PTHR42794">
    <property type="entry name" value="HEMIN IMPORT ATP-BINDING PROTEIN HMUV"/>
    <property type="match status" value="1"/>
</dbReference>
<dbReference type="SMART" id="SM00382">
    <property type="entry name" value="AAA"/>
    <property type="match status" value="1"/>
</dbReference>
<accession>A0A3B1BPS6</accession>